<organism evidence="3">
    <name type="scientific">viral metagenome</name>
    <dbReference type="NCBI Taxonomy" id="1070528"/>
    <lineage>
        <taxon>unclassified sequences</taxon>
        <taxon>metagenomes</taxon>
        <taxon>organismal metagenomes</taxon>
    </lineage>
</organism>
<reference evidence="3" key="1">
    <citation type="journal article" date="2020" name="Nature">
        <title>Giant virus diversity and host interactions through global metagenomics.</title>
        <authorList>
            <person name="Schulz F."/>
            <person name="Roux S."/>
            <person name="Paez-Espino D."/>
            <person name="Jungbluth S."/>
            <person name="Walsh D.A."/>
            <person name="Denef V.J."/>
            <person name="McMahon K.D."/>
            <person name="Konstantinidis K.T."/>
            <person name="Eloe-Fadrosh E.A."/>
            <person name="Kyrpides N.C."/>
            <person name="Woyke T."/>
        </authorList>
    </citation>
    <scope>NUCLEOTIDE SEQUENCE</scope>
    <source>
        <strain evidence="3">GVMAG-M-3300023179-2</strain>
    </source>
</reference>
<dbReference type="Pfam" id="PF12248">
    <property type="entry name" value="Methyltransf_FA"/>
    <property type="match status" value="1"/>
</dbReference>
<dbReference type="Gene3D" id="3.40.50.150">
    <property type="entry name" value="Vaccinia Virus protein VP39"/>
    <property type="match status" value="1"/>
</dbReference>
<dbReference type="AlphaFoldDB" id="A0A6C0EE81"/>
<dbReference type="SUPFAM" id="SSF53756">
    <property type="entry name" value="UDP-Glycosyltransferase/glycogen phosphorylase"/>
    <property type="match status" value="1"/>
</dbReference>
<dbReference type="SUPFAM" id="SSF53335">
    <property type="entry name" value="S-adenosyl-L-methionine-dependent methyltransferases"/>
    <property type="match status" value="1"/>
</dbReference>
<accession>A0A6C0EE81</accession>
<dbReference type="InterPro" id="IPR022041">
    <property type="entry name" value="Methyltransf_FA"/>
</dbReference>
<evidence type="ECO:0000259" key="2">
    <source>
        <dbReference type="Pfam" id="PF12248"/>
    </source>
</evidence>
<name>A0A6C0EE81_9ZZZZ</name>
<protein>
    <submittedName>
        <fullName evidence="3">Uncharacterized protein</fullName>
    </submittedName>
</protein>
<evidence type="ECO:0000259" key="1">
    <source>
        <dbReference type="Pfam" id="PF05050"/>
    </source>
</evidence>
<evidence type="ECO:0000313" key="3">
    <source>
        <dbReference type="EMBL" id="QHT27052.1"/>
    </source>
</evidence>
<dbReference type="EMBL" id="MN739808">
    <property type="protein sequence ID" value="QHT27052.1"/>
    <property type="molecule type" value="Genomic_DNA"/>
</dbReference>
<dbReference type="Gene3D" id="3.40.50.2000">
    <property type="entry name" value="Glycogen Phosphorylase B"/>
    <property type="match status" value="1"/>
</dbReference>
<dbReference type="InterPro" id="IPR029063">
    <property type="entry name" value="SAM-dependent_MTases_sf"/>
</dbReference>
<dbReference type="InterPro" id="IPR006342">
    <property type="entry name" value="FkbM_mtfrase"/>
</dbReference>
<proteinExistence type="predicted"/>
<dbReference type="Pfam" id="PF05050">
    <property type="entry name" value="Methyltransf_21"/>
    <property type="match status" value="1"/>
</dbReference>
<sequence>MRILFIDNFNIKWNGYTARHENGISGSHSALMYLAEGLAINTNFNVEIISTTNNIIERNYLNVQYSNLENLEKIVCDYIFITHDCGSLIVLDKIEYFYKIIILTQNDLVNYDRLFSIDKDKIIIGYISEFAKTNILNVQPFLNEYNNILIYNSIDLVDIPSLNNTKENSLCYFACIDRGYKMVVEILKNLDNYILFTNTYDNNYKNLFQSENDKIKISENSSKYTILNDVSKSKYFIYPLINLDNNQIHYDTFAYVVLEALLCGTIVITPKIKVYEELYGDAICYIDTADIINEDDLKYWKKRNHFFGYPILDRYLEKIKWLDENEDIRNSFIQKGLLLKEKFSNIKISKEISTYISNDRFENLNNHLTKLSKENHLPKAHFDYLLNLKNNGFEPKVIYDIGSCVLHWTNEAKKIWPNAKYILFDAFSEVEFLYKEYEYYLGVLSDDDNKIVKFYQNEYYPGGNSYYREIGCENGKYFPENKYIEKMTKKLDTIITEQGYPLPDLVKIDCQGSEIDIIKGGINTLKNAKRMIIELQHTEYNLNAMKNNESLPLIEKILDIKCCNPLFCSNGGDGDYGFINEKKLRKTIFTIFAGRENNLKILCKYLQKALDLKIIDEVHIWNIARNINDENYIKTISNLKRTSSVNAGNYVQIKPLIKNNSFELFIKASNDIHVKINNIETEYVIVLGGWSNRKSVIRENNIEIFSLLEYNMTDSNKQNLFKFEIVDNSLRIYKNNELKISQIIKNKFDFKEIYFKTGHGAVGELDYFQIENKGFFLMDTCEKSWKNYYQYYTDSKYLNDIILKCDDDIVFIDLLKLPNFIEFINNNDNYDLIFANIINNGVSAYYQQNKYNLIPKSLIDLEYPNKGINGSLWSSGTKAEILHNYFIDNYKNFINYNFNNDVIPIDTRFSINFFGYLGKNWYKIKDCFTDDETNLTVDYVNNFEFKNFLYTDFIVSHLSFFKQVESGINLNDLLNKYNKLYNDIYPEF</sequence>
<feature type="domain" description="Methyltransferase FkbM" evidence="1">
    <location>
        <begin position="473"/>
        <end position="543"/>
    </location>
</feature>
<feature type="domain" description="Farnesoic acid O-methyl transferase" evidence="2">
    <location>
        <begin position="650"/>
        <end position="739"/>
    </location>
</feature>